<feature type="domain" description="PAC" evidence="5">
    <location>
        <begin position="218"/>
        <end position="270"/>
    </location>
</feature>
<dbReference type="HOGENOM" id="CLU_426270_0_0_7"/>
<evidence type="ECO:0000259" key="3">
    <source>
        <dbReference type="PROSITE" id="PS50110"/>
    </source>
</evidence>
<keyword evidence="1" id="KW-0378">Hydrolase</keyword>
<dbReference type="InterPro" id="IPR001932">
    <property type="entry name" value="PPM-type_phosphatase-like_dom"/>
</dbReference>
<feature type="domain" description="Response regulatory" evidence="3">
    <location>
        <begin position="6"/>
        <end position="122"/>
    </location>
</feature>
<protein>
    <submittedName>
        <fullName evidence="6">Putative PAS/PAC sensor protein</fullName>
    </submittedName>
</protein>
<dbReference type="InterPro" id="IPR001789">
    <property type="entry name" value="Sig_transdc_resp-reg_receiver"/>
</dbReference>
<accession>A5G4K2</accession>
<dbReference type="InterPro" id="IPR000700">
    <property type="entry name" value="PAS-assoc_C"/>
</dbReference>
<dbReference type="InterPro" id="IPR001610">
    <property type="entry name" value="PAC"/>
</dbReference>
<dbReference type="SMART" id="SM00091">
    <property type="entry name" value="PAS"/>
    <property type="match status" value="2"/>
</dbReference>
<dbReference type="STRING" id="351605.Gura_2542"/>
<dbReference type="SUPFAM" id="SSF81606">
    <property type="entry name" value="PP2C-like"/>
    <property type="match status" value="1"/>
</dbReference>
<dbReference type="NCBIfam" id="TIGR00229">
    <property type="entry name" value="sensory_box"/>
    <property type="match status" value="2"/>
</dbReference>
<proteinExistence type="predicted"/>
<dbReference type="GO" id="GO:0016791">
    <property type="term" value="F:phosphatase activity"/>
    <property type="evidence" value="ECO:0007669"/>
    <property type="project" value="TreeGrafter"/>
</dbReference>
<dbReference type="AlphaFoldDB" id="A5G4K2"/>
<evidence type="ECO:0000259" key="4">
    <source>
        <dbReference type="PROSITE" id="PS50112"/>
    </source>
</evidence>
<organism evidence="6 7">
    <name type="scientific">Geotalea uraniireducens (strain Rf4)</name>
    <name type="common">Geobacter uraniireducens</name>
    <dbReference type="NCBI Taxonomy" id="351605"/>
    <lineage>
        <taxon>Bacteria</taxon>
        <taxon>Pseudomonadati</taxon>
        <taxon>Thermodesulfobacteriota</taxon>
        <taxon>Desulfuromonadia</taxon>
        <taxon>Geobacterales</taxon>
        <taxon>Geobacteraceae</taxon>
        <taxon>Geotalea</taxon>
    </lineage>
</organism>
<dbReference type="Proteomes" id="UP000006695">
    <property type="component" value="Chromosome"/>
</dbReference>
<dbReference type="PANTHER" id="PTHR43156:SF2">
    <property type="entry name" value="STAGE II SPORULATION PROTEIN E"/>
    <property type="match status" value="1"/>
</dbReference>
<name>A5G4K2_GEOUR</name>
<feature type="domain" description="PAC" evidence="5">
    <location>
        <begin position="340"/>
        <end position="392"/>
    </location>
</feature>
<dbReference type="SMART" id="SM00331">
    <property type="entry name" value="PP2C_SIG"/>
    <property type="match status" value="1"/>
</dbReference>
<sequence>MSTPLRVLIVDFSEDDVGLLVRALQACGYDPAYDVVETYAAMKEAIVNHSWDVVISKYALPFFNARSALSLCREINQDLPFMIISDSTDEYTAAQAMTPAANDYFLKAYLTRLVPAVKRELQEAEERRKRRDAEEALVRSEHRYKRLVAAVTDYIYTVKIENGQVSSTSHGPGCVTVTGYTPEEYHDNQHLWYQMILEDDRQRVMEHAGALLSGMDVPSIEHRIIHKDDSIRWVKNTIVPRHNELGSLVGYDGLISDITERKQAETSLRLQSAALEAAANAIVITDHTGDIIWVNPAFTLLTGYCQEEVVHQNLRFLKSGKHDDGFYRHLWETINSGMVWHGETTNRHKSGYYYLEEQTITPVMDERGKICHFVAVKQNITERKLAEKALLENIQMSREMEIAKRIQLSLLPAFPPKLYGVQCASRCVPATHVGGDYYDFFHHSENSIDMVIADVSGHSVGAALIMAETRSALRVQVNAANSTTTILSDLNDLLFEDLSKAELFISMFYIKYNSLKRQLTYSNAGHNPPLLFRPSEMSFTELDAEGLILGVQRDVDFEEKNIQLYVGDLLVLYTDGIVEARNATGDFFGRERLCTVLADKHNDAPETVVNAVLEEIACFTGTTVFQDDISLVILKTV</sequence>
<dbReference type="RefSeq" id="WP_011939405.1">
    <property type="nucleotide sequence ID" value="NC_009483.1"/>
</dbReference>
<dbReference type="KEGG" id="gur:Gura_2542"/>
<dbReference type="SMART" id="SM00086">
    <property type="entry name" value="PAC"/>
    <property type="match status" value="2"/>
</dbReference>
<dbReference type="CDD" id="cd00130">
    <property type="entry name" value="PAS"/>
    <property type="match status" value="2"/>
</dbReference>
<evidence type="ECO:0000259" key="5">
    <source>
        <dbReference type="PROSITE" id="PS50113"/>
    </source>
</evidence>
<dbReference type="SMART" id="SM00448">
    <property type="entry name" value="REC"/>
    <property type="match status" value="1"/>
</dbReference>
<dbReference type="PROSITE" id="PS50110">
    <property type="entry name" value="RESPONSE_REGULATORY"/>
    <property type="match status" value="1"/>
</dbReference>
<feature type="domain" description="PAS" evidence="4">
    <location>
        <begin position="267"/>
        <end position="314"/>
    </location>
</feature>
<dbReference type="Gene3D" id="3.40.50.2300">
    <property type="match status" value="1"/>
</dbReference>
<dbReference type="InterPro" id="IPR052016">
    <property type="entry name" value="Bact_Sigma-Reg"/>
</dbReference>
<dbReference type="Gene3D" id="3.60.40.10">
    <property type="entry name" value="PPM-type phosphatase domain"/>
    <property type="match status" value="1"/>
</dbReference>
<dbReference type="PROSITE" id="PS50113">
    <property type="entry name" value="PAC"/>
    <property type="match status" value="2"/>
</dbReference>
<dbReference type="SUPFAM" id="SSF55785">
    <property type="entry name" value="PYP-like sensor domain (PAS domain)"/>
    <property type="match status" value="2"/>
</dbReference>
<keyword evidence="7" id="KW-1185">Reference proteome</keyword>
<dbReference type="PANTHER" id="PTHR43156">
    <property type="entry name" value="STAGE II SPORULATION PROTEIN E-RELATED"/>
    <property type="match status" value="1"/>
</dbReference>
<evidence type="ECO:0000256" key="2">
    <source>
        <dbReference type="PROSITE-ProRule" id="PRU00169"/>
    </source>
</evidence>
<reference evidence="6 7" key="1">
    <citation type="submission" date="2007-05" db="EMBL/GenBank/DDBJ databases">
        <title>Complete sequence of Geobacter uraniireducens Rf4.</title>
        <authorList>
            <consortium name="US DOE Joint Genome Institute"/>
            <person name="Copeland A."/>
            <person name="Lucas S."/>
            <person name="Lapidus A."/>
            <person name="Barry K."/>
            <person name="Detter J.C."/>
            <person name="Glavina del Rio T."/>
            <person name="Hammon N."/>
            <person name="Israni S."/>
            <person name="Dalin E."/>
            <person name="Tice H."/>
            <person name="Pitluck S."/>
            <person name="Chertkov O."/>
            <person name="Brettin T."/>
            <person name="Bruce D."/>
            <person name="Han C."/>
            <person name="Schmutz J."/>
            <person name="Larimer F."/>
            <person name="Land M."/>
            <person name="Hauser L."/>
            <person name="Kyrpides N."/>
            <person name="Mikhailova N."/>
            <person name="Shelobolina E."/>
            <person name="Aklujkar M."/>
            <person name="Lovley D."/>
            <person name="Richardson P."/>
        </authorList>
    </citation>
    <scope>NUCLEOTIDE SEQUENCE [LARGE SCALE GENOMIC DNA]</scope>
    <source>
        <strain evidence="6 7">Rf4</strain>
    </source>
</reference>
<dbReference type="InterPro" id="IPR000014">
    <property type="entry name" value="PAS"/>
</dbReference>
<dbReference type="Pfam" id="PF08447">
    <property type="entry name" value="PAS_3"/>
    <property type="match status" value="1"/>
</dbReference>
<dbReference type="EMBL" id="CP000698">
    <property type="protein sequence ID" value="ABQ26720.1"/>
    <property type="molecule type" value="Genomic_DNA"/>
</dbReference>
<dbReference type="Pfam" id="PF07228">
    <property type="entry name" value="SpoIIE"/>
    <property type="match status" value="1"/>
</dbReference>
<gene>
    <name evidence="6" type="ordered locus">Gura_2542</name>
</gene>
<dbReference type="InterPro" id="IPR035965">
    <property type="entry name" value="PAS-like_dom_sf"/>
</dbReference>
<dbReference type="InterPro" id="IPR011006">
    <property type="entry name" value="CheY-like_superfamily"/>
</dbReference>
<dbReference type="OrthoDB" id="9802500at2"/>
<comment type="caution">
    <text evidence="2">Lacks conserved residue(s) required for the propagation of feature annotation.</text>
</comment>
<evidence type="ECO:0000313" key="6">
    <source>
        <dbReference type="EMBL" id="ABQ26720.1"/>
    </source>
</evidence>
<dbReference type="Gene3D" id="3.30.450.20">
    <property type="entry name" value="PAS domain"/>
    <property type="match status" value="2"/>
</dbReference>
<dbReference type="GO" id="GO:0000160">
    <property type="term" value="P:phosphorelay signal transduction system"/>
    <property type="evidence" value="ECO:0007669"/>
    <property type="project" value="InterPro"/>
</dbReference>
<dbReference type="InterPro" id="IPR036457">
    <property type="entry name" value="PPM-type-like_dom_sf"/>
</dbReference>
<dbReference type="InterPro" id="IPR013655">
    <property type="entry name" value="PAS_fold_3"/>
</dbReference>
<dbReference type="PROSITE" id="PS50112">
    <property type="entry name" value="PAS"/>
    <property type="match status" value="1"/>
</dbReference>
<dbReference type="SUPFAM" id="SSF52172">
    <property type="entry name" value="CheY-like"/>
    <property type="match status" value="1"/>
</dbReference>
<evidence type="ECO:0000313" key="7">
    <source>
        <dbReference type="Proteomes" id="UP000006695"/>
    </source>
</evidence>
<evidence type="ECO:0000256" key="1">
    <source>
        <dbReference type="ARBA" id="ARBA00022801"/>
    </source>
</evidence>
<dbReference type="Pfam" id="PF13426">
    <property type="entry name" value="PAS_9"/>
    <property type="match status" value="1"/>
</dbReference>